<organism evidence="6 7">
    <name type="scientific">Oryzias latipes</name>
    <name type="common">Japanese rice fish</name>
    <name type="synonym">Japanese killifish</name>
    <dbReference type="NCBI Taxonomy" id="8090"/>
    <lineage>
        <taxon>Eukaryota</taxon>
        <taxon>Metazoa</taxon>
        <taxon>Chordata</taxon>
        <taxon>Craniata</taxon>
        <taxon>Vertebrata</taxon>
        <taxon>Euteleostomi</taxon>
        <taxon>Actinopterygii</taxon>
        <taxon>Neopterygii</taxon>
        <taxon>Teleostei</taxon>
        <taxon>Neoteleostei</taxon>
        <taxon>Acanthomorphata</taxon>
        <taxon>Ovalentaria</taxon>
        <taxon>Atherinomorphae</taxon>
        <taxon>Beloniformes</taxon>
        <taxon>Adrianichthyidae</taxon>
        <taxon>Oryziinae</taxon>
        <taxon>Oryzias</taxon>
    </lineage>
</organism>
<proteinExistence type="predicted"/>
<dbReference type="PANTHER" id="PTHR22748">
    <property type="entry name" value="AP ENDONUCLEASE"/>
    <property type="match status" value="1"/>
</dbReference>
<evidence type="ECO:0000313" key="6">
    <source>
        <dbReference type="Ensembl" id="ENSORLP00000032316.1"/>
    </source>
</evidence>
<protein>
    <submittedName>
        <fullName evidence="6">Uncharacterized protein</fullName>
    </submittedName>
</protein>
<evidence type="ECO:0000256" key="2">
    <source>
        <dbReference type="ARBA" id="ARBA00022801"/>
    </source>
</evidence>
<dbReference type="InterPro" id="IPR036691">
    <property type="entry name" value="Endo/exonu/phosph_ase_sf"/>
</dbReference>
<reference evidence="6" key="3">
    <citation type="submission" date="2025-09" db="UniProtKB">
        <authorList>
            <consortium name="Ensembl"/>
        </authorList>
    </citation>
    <scope>IDENTIFICATION</scope>
    <source>
        <strain evidence="6">Hd-rR</strain>
    </source>
</reference>
<dbReference type="InParanoid" id="A0A3B3HK86"/>
<sequence length="164" mass="18601">SQRSDLHSNTLFIPPQIFRNLPLPLFHHPHRRMNILKDLKTDFAFLQETHMSSSSVNILATADFPNVYSAGYNSRQRGVAILINKEVKFTEANKVIDPEGRFIIVTLSTQNMQLCLANVYAPNVDDPKFFHSFFSALSEHTDNMRKKTSTAPPPANPPVREPLI</sequence>
<evidence type="ECO:0000256" key="5">
    <source>
        <dbReference type="SAM" id="MobiDB-lite"/>
    </source>
</evidence>
<dbReference type="GO" id="GO:0046872">
    <property type="term" value="F:metal ion binding"/>
    <property type="evidence" value="ECO:0007669"/>
    <property type="project" value="UniProtKB-KW"/>
</dbReference>
<keyword evidence="3 4" id="KW-0460">Magnesium</keyword>
<accession>A0A3B3HK86</accession>
<evidence type="ECO:0000256" key="1">
    <source>
        <dbReference type="ARBA" id="ARBA00022723"/>
    </source>
</evidence>
<comment type="cofactor">
    <cofactor evidence="4">
        <name>Mg(2+)</name>
        <dbReference type="ChEBI" id="CHEBI:18420"/>
    </cofactor>
    <cofactor evidence="4">
        <name>Mn(2+)</name>
        <dbReference type="ChEBI" id="CHEBI:29035"/>
    </cofactor>
    <text evidence="4">Probably binds two magnesium or manganese ions per subunit.</text>
</comment>
<dbReference type="GO" id="GO:0006284">
    <property type="term" value="P:base-excision repair"/>
    <property type="evidence" value="ECO:0000318"/>
    <property type="project" value="GO_Central"/>
</dbReference>
<dbReference type="PANTHER" id="PTHR22748:SF6">
    <property type="entry name" value="DNA-(APURINIC OR APYRIMIDINIC SITE) ENDONUCLEASE"/>
    <property type="match status" value="1"/>
</dbReference>
<dbReference type="AlphaFoldDB" id="A0A3B3HK86"/>
<dbReference type="Gene3D" id="3.60.10.10">
    <property type="entry name" value="Endonuclease/exonuclease/phosphatase"/>
    <property type="match status" value="1"/>
</dbReference>
<dbReference type="Proteomes" id="UP000001038">
    <property type="component" value="Chromosome 21"/>
</dbReference>
<dbReference type="GO" id="GO:0008311">
    <property type="term" value="F:double-stranded DNA 3'-5' DNA exonuclease activity"/>
    <property type="evidence" value="ECO:0000318"/>
    <property type="project" value="GO_Central"/>
</dbReference>
<evidence type="ECO:0000256" key="4">
    <source>
        <dbReference type="PIRSR" id="PIRSR604808-2"/>
    </source>
</evidence>
<keyword evidence="2" id="KW-0378">Hydrolase</keyword>
<feature type="region of interest" description="Disordered" evidence="5">
    <location>
        <begin position="144"/>
        <end position="164"/>
    </location>
</feature>
<name>A0A3B3HK86_ORYLA</name>
<dbReference type="Ensembl" id="ENSORLT00000043742.1">
    <property type="protein sequence ID" value="ENSORLP00000032316.1"/>
    <property type="gene ID" value="ENSORLG00000023107.1"/>
</dbReference>
<reference evidence="6 7" key="1">
    <citation type="journal article" date="2007" name="Nature">
        <title>The medaka draft genome and insights into vertebrate genome evolution.</title>
        <authorList>
            <person name="Kasahara M."/>
            <person name="Naruse K."/>
            <person name="Sasaki S."/>
            <person name="Nakatani Y."/>
            <person name="Qu W."/>
            <person name="Ahsan B."/>
            <person name="Yamada T."/>
            <person name="Nagayasu Y."/>
            <person name="Doi K."/>
            <person name="Kasai Y."/>
            <person name="Jindo T."/>
            <person name="Kobayashi D."/>
            <person name="Shimada A."/>
            <person name="Toyoda A."/>
            <person name="Kuroki Y."/>
            <person name="Fujiyama A."/>
            <person name="Sasaki T."/>
            <person name="Shimizu A."/>
            <person name="Asakawa S."/>
            <person name="Shimizu N."/>
            <person name="Hashimoto S."/>
            <person name="Yang J."/>
            <person name="Lee Y."/>
            <person name="Matsushima K."/>
            <person name="Sugano S."/>
            <person name="Sakaizumi M."/>
            <person name="Narita T."/>
            <person name="Ohishi K."/>
            <person name="Haga S."/>
            <person name="Ohta F."/>
            <person name="Nomoto H."/>
            <person name="Nogata K."/>
            <person name="Morishita T."/>
            <person name="Endo T."/>
            <person name="Shin-I T."/>
            <person name="Takeda H."/>
            <person name="Morishita S."/>
            <person name="Kohara Y."/>
        </authorList>
    </citation>
    <scope>NUCLEOTIDE SEQUENCE [LARGE SCALE GENOMIC DNA]</scope>
    <source>
        <strain evidence="6 7">Hd-rR</strain>
    </source>
</reference>
<dbReference type="GO" id="GO:0008081">
    <property type="term" value="F:phosphoric diester hydrolase activity"/>
    <property type="evidence" value="ECO:0000318"/>
    <property type="project" value="GO_Central"/>
</dbReference>
<dbReference type="GeneTree" id="ENSGT00940000176955"/>
<dbReference type="GO" id="GO:0003906">
    <property type="term" value="F:DNA-(apurinic or apyrimidinic site) endonuclease activity"/>
    <property type="evidence" value="ECO:0000318"/>
    <property type="project" value="GO_Central"/>
</dbReference>
<dbReference type="GO" id="GO:0005634">
    <property type="term" value="C:nucleus"/>
    <property type="evidence" value="ECO:0000318"/>
    <property type="project" value="GO_Central"/>
</dbReference>
<keyword evidence="1 4" id="KW-0479">Metal-binding</keyword>
<keyword evidence="7" id="KW-1185">Reference proteome</keyword>
<dbReference type="InterPro" id="IPR004808">
    <property type="entry name" value="AP_endonuc_1"/>
</dbReference>
<evidence type="ECO:0000256" key="3">
    <source>
        <dbReference type="ARBA" id="ARBA00022842"/>
    </source>
</evidence>
<feature type="compositionally biased region" description="Pro residues" evidence="5">
    <location>
        <begin position="151"/>
        <end position="164"/>
    </location>
</feature>
<dbReference type="SUPFAM" id="SSF56219">
    <property type="entry name" value="DNase I-like"/>
    <property type="match status" value="1"/>
</dbReference>
<feature type="binding site" evidence="4">
    <location>
        <position position="48"/>
    </location>
    <ligand>
        <name>Mg(2+)</name>
        <dbReference type="ChEBI" id="CHEBI:18420"/>
        <label>1</label>
    </ligand>
</feature>
<evidence type="ECO:0000313" key="7">
    <source>
        <dbReference type="Proteomes" id="UP000001038"/>
    </source>
</evidence>
<reference evidence="6" key="2">
    <citation type="submission" date="2025-08" db="UniProtKB">
        <authorList>
            <consortium name="Ensembl"/>
        </authorList>
    </citation>
    <scope>IDENTIFICATION</scope>
    <source>
        <strain evidence="6">Hd-rR</strain>
    </source>
</reference>
<keyword evidence="4" id="KW-0464">Manganese</keyword>